<organism evidence="3 4">
    <name type="scientific">Niastella koreensis (strain DSM 17620 / KACC 11465 / NBRC 106392 / GR20-10)</name>
    <dbReference type="NCBI Taxonomy" id="700598"/>
    <lineage>
        <taxon>Bacteria</taxon>
        <taxon>Pseudomonadati</taxon>
        <taxon>Bacteroidota</taxon>
        <taxon>Chitinophagia</taxon>
        <taxon>Chitinophagales</taxon>
        <taxon>Chitinophagaceae</taxon>
        <taxon>Niastella</taxon>
    </lineage>
</organism>
<dbReference type="Gene3D" id="1.10.10.10">
    <property type="entry name" value="Winged helix-like DNA-binding domain superfamily/Winged helix DNA-binding domain"/>
    <property type="match status" value="1"/>
</dbReference>
<dbReference type="GO" id="GO:0006355">
    <property type="term" value="P:regulation of DNA-templated transcription"/>
    <property type="evidence" value="ECO:0007669"/>
    <property type="project" value="InterPro"/>
</dbReference>
<dbReference type="InterPro" id="IPR000792">
    <property type="entry name" value="Tscrpt_reg_LuxR_C"/>
</dbReference>
<dbReference type="InterPro" id="IPR013783">
    <property type="entry name" value="Ig-like_fold"/>
</dbReference>
<reference evidence="3 4" key="1">
    <citation type="submission" date="2011-12" db="EMBL/GenBank/DDBJ databases">
        <title>The complete genome of Niastella koreensis GR20-10.</title>
        <authorList>
            <consortium name="US DOE Joint Genome Institute (JGI-PGF)"/>
            <person name="Lucas S."/>
            <person name="Han J."/>
            <person name="Lapidus A."/>
            <person name="Bruce D."/>
            <person name="Goodwin L."/>
            <person name="Pitluck S."/>
            <person name="Peters L."/>
            <person name="Kyrpides N."/>
            <person name="Mavromatis K."/>
            <person name="Ivanova N."/>
            <person name="Mikhailova N."/>
            <person name="Davenport K."/>
            <person name="Saunders E."/>
            <person name="Detter J.C."/>
            <person name="Tapia R."/>
            <person name="Han C."/>
            <person name="Land M."/>
            <person name="Hauser L."/>
            <person name="Markowitz V."/>
            <person name="Cheng J.-F."/>
            <person name="Hugenholtz P."/>
            <person name="Woyke T."/>
            <person name="Wu D."/>
            <person name="Tindall B."/>
            <person name="Pomrenke H."/>
            <person name="Brambilla E."/>
            <person name="Klenk H.-P."/>
            <person name="Eisen J.A."/>
        </authorList>
    </citation>
    <scope>NUCLEOTIDE SEQUENCE [LARGE SCALE GENOMIC DNA]</scope>
    <source>
        <strain evidence="4">DSM 17620 / KACC 11465 / NBRC 106392 / GR20-10</strain>
    </source>
</reference>
<dbReference type="eggNOG" id="COG3292">
    <property type="taxonomic scope" value="Bacteria"/>
</dbReference>
<gene>
    <name evidence="3" type="ordered locus">Niako_6174</name>
</gene>
<proteinExistence type="predicted"/>
<evidence type="ECO:0000313" key="4">
    <source>
        <dbReference type="Proteomes" id="UP000005438"/>
    </source>
</evidence>
<evidence type="ECO:0000313" key="3">
    <source>
        <dbReference type="EMBL" id="AEW02399.1"/>
    </source>
</evidence>
<dbReference type="InterPro" id="IPR003961">
    <property type="entry name" value="FN3_dom"/>
</dbReference>
<dbReference type="InterPro" id="IPR015943">
    <property type="entry name" value="WD40/YVTN_repeat-like_dom_sf"/>
</dbReference>
<protein>
    <submittedName>
        <fullName evidence="3">Two component regulator three Y domain-containing protein</fullName>
    </submittedName>
</protein>
<dbReference type="GO" id="GO:0003677">
    <property type="term" value="F:DNA binding"/>
    <property type="evidence" value="ECO:0007669"/>
    <property type="project" value="InterPro"/>
</dbReference>
<evidence type="ECO:0000259" key="2">
    <source>
        <dbReference type="SMART" id="SM00421"/>
    </source>
</evidence>
<dbReference type="CDD" id="cd00063">
    <property type="entry name" value="FN3"/>
    <property type="match status" value="1"/>
</dbReference>
<feature type="domain" description="HTH luxR-type" evidence="2">
    <location>
        <begin position="931"/>
        <end position="988"/>
    </location>
</feature>
<name>G8TA27_NIAKG</name>
<dbReference type="Gene3D" id="2.130.10.10">
    <property type="entry name" value="YVTN repeat-like/Quinoprotein amine dehydrogenase"/>
    <property type="match status" value="2"/>
</dbReference>
<feature type="chain" id="PRO_5003516430" evidence="1">
    <location>
        <begin position="31"/>
        <end position="996"/>
    </location>
</feature>
<dbReference type="SMART" id="SM00421">
    <property type="entry name" value="HTH_LUXR"/>
    <property type="match status" value="1"/>
</dbReference>
<dbReference type="PATRIC" id="fig|700598.3.peg.6314"/>
<dbReference type="Gene3D" id="2.60.40.10">
    <property type="entry name" value="Immunoglobulins"/>
    <property type="match status" value="1"/>
</dbReference>
<dbReference type="HOGENOM" id="CLU_013623_0_0_10"/>
<dbReference type="EMBL" id="CP003178">
    <property type="protein sequence ID" value="AEW02399.1"/>
    <property type="molecule type" value="Genomic_DNA"/>
</dbReference>
<dbReference type="STRING" id="700598.Niako_6174"/>
<dbReference type="SUPFAM" id="SSF46894">
    <property type="entry name" value="C-terminal effector domain of the bipartite response regulators"/>
    <property type="match status" value="1"/>
</dbReference>
<sequence>MITYSKPSIAVMMRKLLLAICCFSVLIGHTQNTIGLPEIINYPKQSYNAGTQNWKIAQDKKGLLYAANDEGLLSFDGSFWKKYTLPGGTGVRSLAVGNDGRIYIGSQGEIGYFEPGKNGRLQYKSLNDLIPENEKDFTDIWDVVPVGNEVFFRSYRKIFQLQNDKITVFGNPAWSFLGLHQNKLISKAWQKGLLQFENGTWVPFSKANFFPEKAEITAIVPLVGDSSLLLTKHHGSYILHGEDIIPFETPDMRLINEKNPYSAAVINQNQIAIITNLAGCFIINDKGELVQRLSKLDGLQSNNILSVFVDGKKNIWLGEDNGIDFIAYNNAIKHIYPDYQEHSSGKAAVIFKNNLYIGTSNGVYAATLADQKDMGFIKSKFDLIPGPKGQVWNLCELNGQLVMGHNDGFFVIENKTSRKIDSSSGFWTFLPLSNVTPSPIVMAGTYNGLNFYNFANGKFTNPEVHSHFESARFVAVDNDIAWAAHPYKGLYKIMLNTDAKKPPYTVYKDTKGILSSNNNHIFKIKSRVVLTNDKGIFEYNARTDDFEPSTFLQKILPKVPIRYLHEDNNGNIWFVHDRHLGVADLSGKQPQIIYFPELNNKITGNGLEFVYPYNSNNVFVAAEEGFYLINYDQYKQSREEIPIQISDVRIVNKRDSTIFGGYFIKESEQQHLMNEEAPEIQYAWNSIHFDYSSPLYGKQSSIEFSYYLEDFDNGWSTWTKKNEKDYTYLSPGTYTFKVKARTHEGRESVIASYKFTILAPWYRSRRAYLLYTLLAILFIYTIYKWQKKKFIVQQQKHDEERRRMAYLHQLEIEKHQEEQKQLMYLHQLELERNEKEIIRLQNEKLQSEIVVKNNELASTTFNLVQKGEMLMKVKEEFVRMKKSSDIDKDSDDYRKILRMLGDDKMKKNWEQFAVHFDKVHSNFLVSLKSTYPYLTASDLKLCAYLRLNLTSKEIAQIMNITIKGVELGRHRLRKKLGIQPEVNLVNFLLNFHSEIN</sequence>
<keyword evidence="1" id="KW-0732">Signal</keyword>
<evidence type="ECO:0000256" key="1">
    <source>
        <dbReference type="SAM" id="SignalP"/>
    </source>
</evidence>
<dbReference type="InterPro" id="IPR036388">
    <property type="entry name" value="WH-like_DNA-bd_sf"/>
</dbReference>
<dbReference type="Pfam" id="PF07495">
    <property type="entry name" value="Y_Y_Y"/>
    <property type="match status" value="1"/>
</dbReference>
<dbReference type="InterPro" id="IPR016032">
    <property type="entry name" value="Sig_transdc_resp-reg_C-effctor"/>
</dbReference>
<dbReference type="InterPro" id="IPR011123">
    <property type="entry name" value="Y_Y_Y"/>
</dbReference>
<dbReference type="eggNOG" id="COG2771">
    <property type="taxonomic scope" value="Bacteria"/>
</dbReference>
<dbReference type="SUPFAM" id="SSF63829">
    <property type="entry name" value="Calcium-dependent phosphotriesterase"/>
    <property type="match status" value="1"/>
</dbReference>
<feature type="signal peptide" evidence="1">
    <location>
        <begin position="1"/>
        <end position="30"/>
    </location>
</feature>
<dbReference type="Proteomes" id="UP000005438">
    <property type="component" value="Chromosome"/>
</dbReference>
<dbReference type="KEGG" id="nko:Niako_6174"/>
<dbReference type="AlphaFoldDB" id="G8TA27"/>
<accession>G8TA27</accession>